<accession>A0A8A0RI92</accession>
<gene>
    <name evidence="1" type="ORF">H0A61_00252</name>
</gene>
<evidence type="ECO:0000313" key="2">
    <source>
        <dbReference type="Proteomes" id="UP000662904"/>
    </source>
</evidence>
<sequence length="77" mass="8921">MLYTGSMSKDNWCRSQEFKKNLEDKPVIELQKAVAALHERGIIYTPEYWLKNAVKGKMLKGEYAALLTQRTAEFIEP</sequence>
<organism evidence="1 2">
    <name type="scientific">Koleobacter methoxysyntrophicus</name>
    <dbReference type="NCBI Taxonomy" id="2751313"/>
    <lineage>
        <taxon>Bacteria</taxon>
        <taxon>Bacillati</taxon>
        <taxon>Bacillota</taxon>
        <taxon>Clostridia</taxon>
        <taxon>Koleobacterales</taxon>
        <taxon>Koleobacteraceae</taxon>
        <taxon>Koleobacter</taxon>
    </lineage>
</organism>
<reference evidence="1" key="1">
    <citation type="submission" date="2020-07" db="EMBL/GenBank/DDBJ databases">
        <title>Koleobacter methoxysyntrophicus gen. nov., sp. nov., a novel anaerobic bacterium isolated from deep subsurface oil field and proposal of Koleobacterales ord. nov. in the phylum Firmicutes.</title>
        <authorList>
            <person name="Sakamoto S."/>
            <person name="Tamaki H."/>
        </authorList>
    </citation>
    <scope>NUCLEOTIDE SEQUENCE</scope>
    <source>
        <strain evidence="1">NRmbB1</strain>
    </source>
</reference>
<proteinExistence type="predicted"/>
<dbReference type="KEGG" id="kme:H0A61_00252"/>
<evidence type="ECO:0000313" key="1">
    <source>
        <dbReference type="EMBL" id="QSQ07933.1"/>
    </source>
</evidence>
<keyword evidence="2" id="KW-1185">Reference proteome</keyword>
<protein>
    <submittedName>
        <fullName evidence="1">Uncharacterized protein</fullName>
    </submittedName>
</protein>
<dbReference type="EMBL" id="CP059066">
    <property type="protein sequence ID" value="QSQ07933.1"/>
    <property type="molecule type" value="Genomic_DNA"/>
</dbReference>
<name>A0A8A0RI92_9FIRM</name>
<dbReference type="AlphaFoldDB" id="A0A8A0RI92"/>
<dbReference type="Proteomes" id="UP000662904">
    <property type="component" value="Chromosome"/>
</dbReference>